<keyword evidence="2" id="KW-0479">Metal-binding</keyword>
<dbReference type="PANTHER" id="PTHR13794">
    <property type="entry name" value="ENOLASE SUPERFAMILY, MANDELATE RACEMASE"/>
    <property type="match status" value="1"/>
</dbReference>
<proteinExistence type="predicted"/>
<dbReference type="GO" id="GO:0016836">
    <property type="term" value="F:hydro-lyase activity"/>
    <property type="evidence" value="ECO:0007669"/>
    <property type="project" value="TreeGrafter"/>
</dbReference>
<gene>
    <name evidence="5" type="ORF">METZ01_LOCUS428112</name>
</gene>
<protein>
    <recommendedName>
        <fullName evidence="4">Mandelate racemase/muconate lactonizing enzyme C-terminal domain-containing protein</fullName>
    </recommendedName>
</protein>
<evidence type="ECO:0000313" key="5">
    <source>
        <dbReference type="EMBL" id="SVD75258.1"/>
    </source>
</evidence>
<keyword evidence="3" id="KW-0460">Magnesium</keyword>
<accession>A0A382XYB4</accession>
<feature type="non-terminal residue" evidence="5">
    <location>
        <position position="1"/>
    </location>
</feature>
<sequence length="202" mass="22970">KEGEKENIALMQALREAAGPDMQVMIDAWANWGVPYTLRMANLLKEYEPAWIEEPVQYQLHDSYLQLKCESPIPIAGGEHEFTRWGVKTLLDQDILDIYQFEPVWAGGISELMKIGALVSSYDATFIPHVYVPAASAQIAFTLNAMTTPMLEYHYILGEIYQFFLEEPTKPKQGYFYPPEAPGIGITIDEEKVQTEKKLTFS</sequence>
<name>A0A382XYB4_9ZZZZ</name>
<dbReference type="EMBL" id="UINC01170955">
    <property type="protein sequence ID" value="SVD75258.1"/>
    <property type="molecule type" value="Genomic_DNA"/>
</dbReference>
<dbReference type="PANTHER" id="PTHR13794:SF58">
    <property type="entry name" value="MITOCHONDRIAL ENOLASE SUPERFAMILY MEMBER 1"/>
    <property type="match status" value="1"/>
</dbReference>
<comment type="cofactor">
    <cofactor evidence="1">
        <name>Mg(2+)</name>
        <dbReference type="ChEBI" id="CHEBI:18420"/>
    </cofactor>
</comment>
<dbReference type="InterPro" id="IPR046945">
    <property type="entry name" value="RHMD-like"/>
</dbReference>
<dbReference type="Pfam" id="PF13378">
    <property type="entry name" value="MR_MLE_C"/>
    <property type="match status" value="1"/>
</dbReference>
<evidence type="ECO:0000256" key="2">
    <source>
        <dbReference type="ARBA" id="ARBA00022723"/>
    </source>
</evidence>
<dbReference type="AlphaFoldDB" id="A0A382XYB4"/>
<dbReference type="GO" id="GO:0000287">
    <property type="term" value="F:magnesium ion binding"/>
    <property type="evidence" value="ECO:0007669"/>
    <property type="project" value="TreeGrafter"/>
</dbReference>
<dbReference type="SUPFAM" id="SSF51604">
    <property type="entry name" value="Enolase C-terminal domain-like"/>
    <property type="match status" value="1"/>
</dbReference>
<evidence type="ECO:0000256" key="1">
    <source>
        <dbReference type="ARBA" id="ARBA00001946"/>
    </source>
</evidence>
<reference evidence="5" key="1">
    <citation type="submission" date="2018-05" db="EMBL/GenBank/DDBJ databases">
        <authorList>
            <person name="Lanie J.A."/>
            <person name="Ng W.-L."/>
            <person name="Kazmierczak K.M."/>
            <person name="Andrzejewski T.M."/>
            <person name="Davidsen T.M."/>
            <person name="Wayne K.J."/>
            <person name="Tettelin H."/>
            <person name="Glass J.I."/>
            <person name="Rusch D."/>
            <person name="Podicherti R."/>
            <person name="Tsui H.-C.T."/>
            <person name="Winkler M.E."/>
        </authorList>
    </citation>
    <scope>NUCLEOTIDE SEQUENCE</scope>
</reference>
<dbReference type="Gene3D" id="3.20.20.120">
    <property type="entry name" value="Enolase-like C-terminal domain"/>
    <property type="match status" value="1"/>
</dbReference>
<organism evidence="5">
    <name type="scientific">marine metagenome</name>
    <dbReference type="NCBI Taxonomy" id="408172"/>
    <lineage>
        <taxon>unclassified sequences</taxon>
        <taxon>metagenomes</taxon>
        <taxon>ecological metagenomes</taxon>
    </lineage>
</organism>
<dbReference type="InterPro" id="IPR029065">
    <property type="entry name" value="Enolase_C-like"/>
</dbReference>
<dbReference type="InterPro" id="IPR013342">
    <property type="entry name" value="Mandelate_racemase_C"/>
</dbReference>
<evidence type="ECO:0000256" key="3">
    <source>
        <dbReference type="ARBA" id="ARBA00022842"/>
    </source>
</evidence>
<evidence type="ECO:0000259" key="4">
    <source>
        <dbReference type="SMART" id="SM00922"/>
    </source>
</evidence>
<dbReference type="SMART" id="SM00922">
    <property type="entry name" value="MR_MLE"/>
    <property type="match status" value="1"/>
</dbReference>
<dbReference type="SFLD" id="SFLDS00001">
    <property type="entry name" value="Enolase"/>
    <property type="match status" value="1"/>
</dbReference>
<dbReference type="GO" id="GO:0016052">
    <property type="term" value="P:carbohydrate catabolic process"/>
    <property type="evidence" value="ECO:0007669"/>
    <property type="project" value="TreeGrafter"/>
</dbReference>
<feature type="domain" description="Mandelate racemase/muconate lactonizing enzyme C-terminal" evidence="4">
    <location>
        <begin position="1"/>
        <end position="74"/>
    </location>
</feature>
<dbReference type="InterPro" id="IPR036849">
    <property type="entry name" value="Enolase-like_C_sf"/>
</dbReference>